<name>A0A3L6SLH5_PANMI</name>
<evidence type="ECO:0000313" key="1">
    <source>
        <dbReference type="EMBL" id="RLN23482.1"/>
    </source>
</evidence>
<dbReference type="EMBL" id="PQIB02000004">
    <property type="protein sequence ID" value="RLN23482.1"/>
    <property type="molecule type" value="Genomic_DNA"/>
</dbReference>
<organism evidence="1 2">
    <name type="scientific">Panicum miliaceum</name>
    <name type="common">Proso millet</name>
    <name type="synonym">Broomcorn millet</name>
    <dbReference type="NCBI Taxonomy" id="4540"/>
    <lineage>
        <taxon>Eukaryota</taxon>
        <taxon>Viridiplantae</taxon>
        <taxon>Streptophyta</taxon>
        <taxon>Embryophyta</taxon>
        <taxon>Tracheophyta</taxon>
        <taxon>Spermatophyta</taxon>
        <taxon>Magnoliopsida</taxon>
        <taxon>Liliopsida</taxon>
        <taxon>Poales</taxon>
        <taxon>Poaceae</taxon>
        <taxon>PACMAD clade</taxon>
        <taxon>Panicoideae</taxon>
        <taxon>Panicodae</taxon>
        <taxon>Paniceae</taxon>
        <taxon>Panicinae</taxon>
        <taxon>Panicum</taxon>
        <taxon>Panicum sect. Panicum</taxon>
    </lineage>
</organism>
<comment type="caution">
    <text evidence="1">The sequence shown here is derived from an EMBL/GenBank/DDBJ whole genome shotgun (WGS) entry which is preliminary data.</text>
</comment>
<sequence length="154" mass="17171">MHQNGIPLKSQVSLLVIHPSSSTDLAPGASFLPFLYIPWPPKRISYYHLCPFSYTLFRCSRNHSCIKHCNCRLQQLSSAPFLLQAFASLQLQPQPLHLGCRIDLNPSLFLSIASLTALAIDGMVARALTRTLVHVSQLSEHDLAPIRNKNSRPS</sequence>
<protein>
    <submittedName>
        <fullName evidence="1">Uncharacterized protein</fullName>
    </submittedName>
</protein>
<dbReference type="AlphaFoldDB" id="A0A3L6SLH5"/>
<keyword evidence="2" id="KW-1185">Reference proteome</keyword>
<proteinExistence type="predicted"/>
<gene>
    <name evidence="1" type="ORF">C2845_PM07G30330</name>
</gene>
<accession>A0A3L6SLH5</accession>
<evidence type="ECO:0000313" key="2">
    <source>
        <dbReference type="Proteomes" id="UP000275267"/>
    </source>
</evidence>
<reference evidence="2" key="1">
    <citation type="journal article" date="2019" name="Nat. Commun.">
        <title>The genome of broomcorn millet.</title>
        <authorList>
            <person name="Zou C."/>
            <person name="Miki D."/>
            <person name="Li D."/>
            <person name="Tang Q."/>
            <person name="Xiao L."/>
            <person name="Rajput S."/>
            <person name="Deng P."/>
            <person name="Jia W."/>
            <person name="Huang R."/>
            <person name="Zhang M."/>
            <person name="Sun Y."/>
            <person name="Hu J."/>
            <person name="Fu X."/>
            <person name="Schnable P.S."/>
            <person name="Li F."/>
            <person name="Zhang H."/>
            <person name="Feng B."/>
            <person name="Zhu X."/>
            <person name="Liu R."/>
            <person name="Schnable J.C."/>
            <person name="Zhu J.-K."/>
            <person name="Zhang H."/>
        </authorList>
    </citation>
    <scope>NUCLEOTIDE SEQUENCE [LARGE SCALE GENOMIC DNA]</scope>
</reference>
<dbReference type="Proteomes" id="UP000275267">
    <property type="component" value="Unassembled WGS sequence"/>
</dbReference>